<gene>
    <name evidence="1" type="ORF">QIT00_04225</name>
</gene>
<dbReference type="Proteomes" id="UP001237105">
    <property type="component" value="Unassembled WGS sequence"/>
</dbReference>
<reference evidence="1 2" key="1">
    <citation type="submission" date="2023-05" db="EMBL/GenBank/DDBJ databases">
        <title>Draft genome sequence of Streptomyces sp. B-S-A12 isolated from a cave soil in Thailand.</title>
        <authorList>
            <person name="Chamroensaksri N."/>
            <person name="Muangham S."/>
        </authorList>
    </citation>
    <scope>NUCLEOTIDE SEQUENCE [LARGE SCALE GENOMIC DNA]</scope>
    <source>
        <strain evidence="1 2">B-S-A12</strain>
    </source>
</reference>
<evidence type="ECO:0000313" key="1">
    <source>
        <dbReference type="EMBL" id="MDI3417776.1"/>
    </source>
</evidence>
<keyword evidence="2" id="KW-1185">Reference proteome</keyword>
<protein>
    <submittedName>
        <fullName evidence="1">Uncharacterized protein</fullName>
    </submittedName>
</protein>
<dbReference type="RefSeq" id="WP_282533690.1">
    <property type="nucleotide sequence ID" value="NZ_JASCIS010000003.1"/>
</dbReference>
<sequence>MTAPADRPRPDPRTAALCALLGSTAEVRRLPEVEAAARRATDLLRSGADPAALEACFDVLDRELRRAGDAGGLVYGSRGTRAPGVVPHLKVAVCPAPDRCTRVERARDLLPAPPCAVHGTRMLKTRLR</sequence>
<dbReference type="EMBL" id="JASCIS010000003">
    <property type="protein sequence ID" value="MDI3417776.1"/>
    <property type="molecule type" value="Genomic_DNA"/>
</dbReference>
<evidence type="ECO:0000313" key="2">
    <source>
        <dbReference type="Proteomes" id="UP001237105"/>
    </source>
</evidence>
<organism evidence="1 2">
    <name type="scientific">Streptomyces luteolus</name>
    <dbReference type="NCBI Taxonomy" id="3043615"/>
    <lineage>
        <taxon>Bacteria</taxon>
        <taxon>Bacillati</taxon>
        <taxon>Actinomycetota</taxon>
        <taxon>Actinomycetes</taxon>
        <taxon>Kitasatosporales</taxon>
        <taxon>Streptomycetaceae</taxon>
        <taxon>Streptomyces</taxon>
    </lineage>
</organism>
<accession>A0ABT6SQA5</accession>
<name>A0ABT6SQA5_9ACTN</name>
<comment type="caution">
    <text evidence="1">The sequence shown here is derived from an EMBL/GenBank/DDBJ whole genome shotgun (WGS) entry which is preliminary data.</text>
</comment>
<proteinExistence type="predicted"/>